<name>A0AA88QKK7_9ASTE</name>
<dbReference type="PANTHER" id="PTHR45717">
    <property type="entry name" value="OS12G0527900 PROTEIN"/>
    <property type="match status" value="1"/>
</dbReference>
<dbReference type="Pfam" id="PF01535">
    <property type="entry name" value="PPR"/>
    <property type="match status" value="4"/>
</dbReference>
<evidence type="ECO:0000256" key="4">
    <source>
        <dbReference type="SAM" id="MobiDB-lite"/>
    </source>
</evidence>
<dbReference type="GO" id="GO:0005739">
    <property type="term" value="C:mitochondrion"/>
    <property type="evidence" value="ECO:0007669"/>
    <property type="project" value="TreeGrafter"/>
</dbReference>
<dbReference type="Proteomes" id="UP001187471">
    <property type="component" value="Unassembled WGS sequence"/>
</dbReference>
<comment type="caution">
    <text evidence="5">The sequence shown here is derived from an EMBL/GenBank/DDBJ whole genome shotgun (WGS) entry which is preliminary data.</text>
</comment>
<organism evidence="5 6">
    <name type="scientific">Escallonia rubra</name>
    <dbReference type="NCBI Taxonomy" id="112253"/>
    <lineage>
        <taxon>Eukaryota</taxon>
        <taxon>Viridiplantae</taxon>
        <taxon>Streptophyta</taxon>
        <taxon>Embryophyta</taxon>
        <taxon>Tracheophyta</taxon>
        <taxon>Spermatophyta</taxon>
        <taxon>Magnoliopsida</taxon>
        <taxon>eudicotyledons</taxon>
        <taxon>Gunneridae</taxon>
        <taxon>Pentapetalae</taxon>
        <taxon>asterids</taxon>
        <taxon>campanulids</taxon>
        <taxon>Escalloniales</taxon>
        <taxon>Escalloniaceae</taxon>
        <taxon>Escallonia</taxon>
    </lineage>
</organism>
<evidence type="ECO:0008006" key="7">
    <source>
        <dbReference type="Google" id="ProtNLM"/>
    </source>
</evidence>
<proteinExistence type="inferred from homology"/>
<dbReference type="PROSITE" id="PS51375">
    <property type="entry name" value="PPR"/>
    <property type="match status" value="2"/>
</dbReference>
<accession>A0AA88QKK7</accession>
<feature type="repeat" description="PPR" evidence="3">
    <location>
        <begin position="230"/>
        <end position="264"/>
    </location>
</feature>
<dbReference type="NCBIfam" id="TIGR00756">
    <property type="entry name" value="PPR"/>
    <property type="match status" value="3"/>
</dbReference>
<gene>
    <name evidence="5" type="ORF">RJ640_000264</name>
</gene>
<feature type="repeat" description="PPR" evidence="3">
    <location>
        <begin position="404"/>
        <end position="438"/>
    </location>
</feature>
<sequence>MKRLQFRTAVSLWRNSSAIPNALRFLAYSNTITLTFCFSSSSSSSSAASDDTLYRRLSRAGDPSLSMVPILEEWAEQGQSATQEELQKIIRQFRKIFLFEIWEVVYLSAFIPKDWILVDFKGLRKRTRPNTTSKLCDMDWMSIYAAIHEISTWMTGKGHDDILPGNMAVQLDLTSKVHGLAEAEKYFYSISNNFRNFQVYGALLNCYADAKSLEKAEAVMQKMKELDHAGTLSYNVMLKLYSRMGDHEKLEALDQEMVEKGINRDRFTFIIRINAYASSFDMERMEKVLLEADPVVGADWNAYAAAANGYLKAGATGKAVAMLKKAEPLVKIKKRKFAYQILLSLYAKLGIKDEVHRMWNLHKKIGKLSNISYLCMISSLMKLDDLDGAEKILAEWEAQKETFDFRIPNLLISAYCMKGLLGKAESIVNRLMEGGVEPNASTWSRMALGDRKNNQMAKAVEATKKAILTSHPGWKPHIATLASCLDYLKRNADMDTFNWIIRSVEEKHPNIHDTIMEYAKNGNPESLLVDQMGKDDQSLEDEMFGSKNDGMTLAE</sequence>
<reference evidence="5" key="1">
    <citation type="submission" date="2022-12" db="EMBL/GenBank/DDBJ databases">
        <title>Draft genome assemblies for two species of Escallonia (Escalloniales).</title>
        <authorList>
            <person name="Chanderbali A."/>
            <person name="Dervinis C."/>
            <person name="Anghel I."/>
            <person name="Soltis D."/>
            <person name="Soltis P."/>
            <person name="Zapata F."/>
        </authorList>
    </citation>
    <scope>NUCLEOTIDE SEQUENCE</scope>
    <source>
        <strain evidence="5">UCBG92.1500</strain>
        <tissue evidence="5">Leaf</tissue>
    </source>
</reference>
<feature type="region of interest" description="Disordered" evidence="4">
    <location>
        <begin position="535"/>
        <end position="555"/>
    </location>
</feature>
<keyword evidence="2" id="KW-0677">Repeat</keyword>
<keyword evidence="6" id="KW-1185">Reference proteome</keyword>
<dbReference type="EMBL" id="JAVXUO010003136">
    <property type="protein sequence ID" value="KAK2966321.1"/>
    <property type="molecule type" value="Genomic_DNA"/>
</dbReference>
<evidence type="ECO:0000313" key="6">
    <source>
        <dbReference type="Proteomes" id="UP001187471"/>
    </source>
</evidence>
<protein>
    <recommendedName>
        <fullName evidence="7">Pentatricopeptide repeat-containing protein</fullName>
    </recommendedName>
</protein>
<evidence type="ECO:0000256" key="1">
    <source>
        <dbReference type="ARBA" id="ARBA00007626"/>
    </source>
</evidence>
<dbReference type="Gene3D" id="1.25.40.10">
    <property type="entry name" value="Tetratricopeptide repeat domain"/>
    <property type="match status" value="2"/>
</dbReference>
<dbReference type="InterPro" id="IPR002885">
    <property type="entry name" value="PPR_rpt"/>
</dbReference>
<evidence type="ECO:0000313" key="5">
    <source>
        <dbReference type="EMBL" id="KAK2966321.1"/>
    </source>
</evidence>
<dbReference type="GO" id="GO:0003729">
    <property type="term" value="F:mRNA binding"/>
    <property type="evidence" value="ECO:0007669"/>
    <property type="project" value="UniProtKB-ARBA"/>
</dbReference>
<evidence type="ECO:0000256" key="2">
    <source>
        <dbReference type="ARBA" id="ARBA00022737"/>
    </source>
</evidence>
<comment type="similarity">
    <text evidence="1">Belongs to the PPR family. P subfamily.</text>
</comment>
<dbReference type="PANTHER" id="PTHR45717:SF10">
    <property type="entry name" value="OS10G0501000 PROTEIN"/>
    <property type="match status" value="1"/>
</dbReference>
<dbReference type="InterPro" id="IPR011990">
    <property type="entry name" value="TPR-like_helical_dom_sf"/>
</dbReference>
<dbReference type="AlphaFoldDB" id="A0AA88QKK7"/>
<evidence type="ECO:0000256" key="3">
    <source>
        <dbReference type="PROSITE-ProRule" id="PRU00708"/>
    </source>
</evidence>